<dbReference type="PANTHER" id="PTHR43272:SF107">
    <property type="entry name" value="LONG-CHAIN-FATTY-ACID--COA LIGASE 5"/>
    <property type="match status" value="1"/>
</dbReference>
<evidence type="ECO:0000256" key="1">
    <source>
        <dbReference type="SAM" id="Coils"/>
    </source>
</evidence>
<feature type="coiled-coil region" evidence="1">
    <location>
        <begin position="393"/>
        <end position="421"/>
    </location>
</feature>
<dbReference type="GO" id="GO:0016020">
    <property type="term" value="C:membrane"/>
    <property type="evidence" value="ECO:0007669"/>
    <property type="project" value="TreeGrafter"/>
</dbReference>
<dbReference type="AlphaFoldDB" id="A0A5J4U6U3"/>
<feature type="domain" description="AMP-dependent synthetase/ligase" evidence="3">
    <location>
        <begin position="1"/>
        <end position="203"/>
    </location>
</feature>
<gene>
    <name evidence="4" type="ORF">EZS28_038523</name>
</gene>
<protein>
    <submittedName>
        <fullName evidence="4">Long-chain acyl-CoA synthetase</fullName>
    </submittedName>
</protein>
<dbReference type="GO" id="GO:0005783">
    <property type="term" value="C:endoplasmic reticulum"/>
    <property type="evidence" value="ECO:0007669"/>
    <property type="project" value="TreeGrafter"/>
</dbReference>
<reference evidence="4 5" key="1">
    <citation type="submission" date="2019-03" db="EMBL/GenBank/DDBJ databases">
        <title>Single cell metagenomics reveals metabolic interactions within the superorganism composed of flagellate Streblomastix strix and complex community of Bacteroidetes bacteria on its surface.</title>
        <authorList>
            <person name="Treitli S.C."/>
            <person name="Kolisko M."/>
            <person name="Husnik F."/>
            <person name="Keeling P."/>
            <person name="Hampl V."/>
        </authorList>
    </citation>
    <scope>NUCLEOTIDE SEQUENCE [LARGE SCALE GENOMIC DNA]</scope>
    <source>
        <strain evidence="4">ST1C</strain>
    </source>
</reference>
<evidence type="ECO:0000256" key="2">
    <source>
        <dbReference type="SAM" id="MobiDB-lite"/>
    </source>
</evidence>
<feature type="non-terminal residue" evidence="4">
    <location>
        <position position="1"/>
    </location>
</feature>
<dbReference type="GO" id="GO:0004467">
    <property type="term" value="F:long-chain fatty acid-CoA ligase activity"/>
    <property type="evidence" value="ECO:0007669"/>
    <property type="project" value="TreeGrafter"/>
</dbReference>
<dbReference type="InterPro" id="IPR000873">
    <property type="entry name" value="AMP-dep_synth/lig_dom"/>
</dbReference>
<evidence type="ECO:0000259" key="3">
    <source>
        <dbReference type="Pfam" id="PF00501"/>
    </source>
</evidence>
<evidence type="ECO:0000313" key="4">
    <source>
        <dbReference type="EMBL" id="KAA6365950.1"/>
    </source>
</evidence>
<dbReference type="Proteomes" id="UP000324800">
    <property type="component" value="Unassembled WGS sequence"/>
</dbReference>
<organism evidence="4 5">
    <name type="scientific">Streblomastix strix</name>
    <dbReference type="NCBI Taxonomy" id="222440"/>
    <lineage>
        <taxon>Eukaryota</taxon>
        <taxon>Metamonada</taxon>
        <taxon>Preaxostyla</taxon>
        <taxon>Oxymonadida</taxon>
        <taxon>Streblomastigidae</taxon>
        <taxon>Streblomastix</taxon>
    </lineage>
</organism>
<dbReference type="Pfam" id="PF00501">
    <property type="entry name" value="AMP-binding"/>
    <property type="match status" value="1"/>
</dbReference>
<feature type="region of interest" description="Disordered" evidence="2">
    <location>
        <begin position="266"/>
        <end position="288"/>
    </location>
</feature>
<dbReference type="OrthoDB" id="1700726at2759"/>
<dbReference type="InterPro" id="IPR042099">
    <property type="entry name" value="ANL_N_sf"/>
</dbReference>
<sequence>YLPLAHVFEFIIEFAVMTIGGKIGYSSGDTKEIINEVAVLKPELFVGVPRVLNKIYEAFQNAIQQVAQKSRIMKFVFNSALKRKLKIQEECERINLIDAGTKPRTPLYDKYVFNKFAEKLGGNIYFIMCGSAPLSPQVHKFLQATISLPISCGFSMSETTCSGSIPFYPDYSSMGTCGPIMNSVEMKLRSVPEMGYYVNENAGSEQQDKYDIIEDELILGLRKPNQKDQQIKKAQMQGSGKGEILFRGPAVFHGYYRDPWQSREAFDDGDMNDSIPQPDETEEQKFQREKRYKQNLGWFRTGDVGYMDSNGNLVIIDRVKDIFKLAQGEYVAPDVVEQLYGRCPYILHSFMYGESSWRYAIAIVVPNEASIMNKIMNETQQNDSQRKFSIGNKKQWIEEIRKEKNEQNRQEKQINTEIKEKSATNDEIEVTLSDLLPKHESEIKQFILYEMNEVAKSQGGLSSFQLAADILLLTDQMGSIQAQKIIDSSNRPKLLQAFPDECITPSLKLKRFMVAKMYQNDLHECYERVVARREGR</sequence>
<name>A0A5J4U6U3_9EUKA</name>
<keyword evidence="1" id="KW-0175">Coiled coil</keyword>
<accession>A0A5J4U6U3</accession>
<dbReference type="Gene3D" id="3.40.50.12780">
    <property type="entry name" value="N-terminal domain of ligase-like"/>
    <property type="match status" value="1"/>
</dbReference>
<dbReference type="EMBL" id="SNRW01019905">
    <property type="protein sequence ID" value="KAA6365950.1"/>
    <property type="molecule type" value="Genomic_DNA"/>
</dbReference>
<evidence type="ECO:0000313" key="5">
    <source>
        <dbReference type="Proteomes" id="UP000324800"/>
    </source>
</evidence>
<dbReference type="PANTHER" id="PTHR43272">
    <property type="entry name" value="LONG-CHAIN-FATTY-ACID--COA LIGASE"/>
    <property type="match status" value="1"/>
</dbReference>
<proteinExistence type="predicted"/>
<feature type="non-terminal residue" evidence="4">
    <location>
        <position position="536"/>
    </location>
</feature>
<dbReference type="SUPFAM" id="SSF56801">
    <property type="entry name" value="Acetyl-CoA synthetase-like"/>
    <property type="match status" value="1"/>
</dbReference>
<comment type="caution">
    <text evidence="4">The sequence shown here is derived from an EMBL/GenBank/DDBJ whole genome shotgun (WGS) entry which is preliminary data.</text>
</comment>